<dbReference type="InterPro" id="IPR005828">
    <property type="entry name" value="MFS_sugar_transport-like"/>
</dbReference>
<comment type="subcellular location">
    <subcellularLocation>
        <location evidence="1">Membrane</location>
        <topology evidence="1">Multi-pass membrane protein</topology>
    </subcellularLocation>
</comment>
<dbReference type="AlphaFoldDB" id="A0A0M3K3Z7"/>
<dbReference type="OrthoDB" id="5296287at2759"/>
<evidence type="ECO:0000256" key="4">
    <source>
        <dbReference type="ARBA" id="ARBA00023136"/>
    </source>
</evidence>
<keyword evidence="4 5" id="KW-0472">Membrane</keyword>
<organism evidence="8">
    <name type="scientific">Anisakis simplex</name>
    <name type="common">Herring worm</name>
    <dbReference type="NCBI Taxonomy" id="6269"/>
    <lineage>
        <taxon>Eukaryota</taxon>
        <taxon>Metazoa</taxon>
        <taxon>Ecdysozoa</taxon>
        <taxon>Nematoda</taxon>
        <taxon>Chromadorea</taxon>
        <taxon>Rhabditida</taxon>
        <taxon>Spirurina</taxon>
        <taxon>Ascaridomorpha</taxon>
        <taxon>Ascaridoidea</taxon>
        <taxon>Anisakidae</taxon>
        <taxon>Anisakis</taxon>
        <taxon>Anisakis simplex complex</taxon>
    </lineage>
</organism>
<keyword evidence="2 5" id="KW-0812">Transmembrane</keyword>
<keyword evidence="3 5" id="KW-1133">Transmembrane helix</keyword>
<evidence type="ECO:0000313" key="6">
    <source>
        <dbReference type="EMBL" id="VDK54219.1"/>
    </source>
</evidence>
<keyword evidence="7" id="KW-1185">Reference proteome</keyword>
<dbReference type="SUPFAM" id="SSF103473">
    <property type="entry name" value="MFS general substrate transporter"/>
    <property type="match status" value="1"/>
</dbReference>
<evidence type="ECO:0000256" key="3">
    <source>
        <dbReference type="ARBA" id="ARBA00022989"/>
    </source>
</evidence>
<feature type="transmembrane region" description="Helical" evidence="5">
    <location>
        <begin position="188"/>
        <end position="209"/>
    </location>
</feature>
<name>A0A0M3K3Z7_ANISI</name>
<evidence type="ECO:0000256" key="1">
    <source>
        <dbReference type="ARBA" id="ARBA00004141"/>
    </source>
</evidence>
<dbReference type="EMBL" id="UYRR01032109">
    <property type="protein sequence ID" value="VDK54219.1"/>
    <property type="molecule type" value="Genomic_DNA"/>
</dbReference>
<proteinExistence type="predicted"/>
<reference evidence="8" key="1">
    <citation type="submission" date="2017-02" db="UniProtKB">
        <authorList>
            <consortium name="WormBaseParasite"/>
        </authorList>
    </citation>
    <scope>IDENTIFICATION</scope>
</reference>
<evidence type="ECO:0000313" key="8">
    <source>
        <dbReference type="WBParaSite" id="ASIM_0001568801-mRNA-1"/>
    </source>
</evidence>
<feature type="transmembrane region" description="Helical" evidence="5">
    <location>
        <begin position="345"/>
        <end position="365"/>
    </location>
</feature>
<accession>A0A0M3K3Z7</accession>
<evidence type="ECO:0000313" key="7">
    <source>
        <dbReference type="Proteomes" id="UP000267096"/>
    </source>
</evidence>
<feature type="transmembrane region" description="Helical" evidence="5">
    <location>
        <begin position="253"/>
        <end position="274"/>
    </location>
</feature>
<feature type="transmembrane region" description="Helical" evidence="5">
    <location>
        <begin position="96"/>
        <end position="118"/>
    </location>
</feature>
<dbReference type="Gene3D" id="1.20.1250.20">
    <property type="entry name" value="MFS general substrate transporter like domains"/>
    <property type="match status" value="2"/>
</dbReference>
<evidence type="ECO:0000256" key="5">
    <source>
        <dbReference type="SAM" id="Phobius"/>
    </source>
</evidence>
<sequence length="403" mass="45175">NQNSLFVGFQPIVKSCGDFHANTTGGDICAQYDLWRPQNECVPQLEYQFKSVNVEFDYLCSEGKAVKTSISIQMLGILFGTIFFGQMSDSYGRRTVLLISSTTAIIFGAVSSFAGSLWTMTAWRVLTGFLAGGEVVFSLESPRWLFQKGKADELRKALRRIRGKKRVASEKENKQQHYPYHLFYTWQLLTYSCVIGLGMFITSVINYGLLFNMESLSGSIYINSIFFGAFRWALNIGAGAIDFFVPSVGRKVLHFISVGFIAVCIVINFIVMALGLKQFDFLIRYGALAAAAMCAQLYLTKTLAMVELYPTAIRNIATSTMGILSRIGNSISPQLFFLGEIWLPLPYLTMALMSIWDLINFQVFLPETKGKPLKDHLPGPEECIWRRKKRTPSTAANTRENAV</sequence>
<dbReference type="GO" id="GO:0016020">
    <property type="term" value="C:membrane"/>
    <property type="evidence" value="ECO:0007669"/>
    <property type="project" value="UniProtKB-SubCell"/>
</dbReference>
<dbReference type="WBParaSite" id="ASIM_0001568801-mRNA-1">
    <property type="protein sequence ID" value="ASIM_0001568801-mRNA-1"/>
    <property type="gene ID" value="ASIM_0001568801"/>
</dbReference>
<dbReference type="Proteomes" id="UP000267096">
    <property type="component" value="Unassembled WGS sequence"/>
</dbReference>
<feature type="transmembrane region" description="Helical" evidence="5">
    <location>
        <begin position="281"/>
        <end position="299"/>
    </location>
</feature>
<evidence type="ECO:0000256" key="2">
    <source>
        <dbReference type="ARBA" id="ARBA00022692"/>
    </source>
</evidence>
<dbReference type="PANTHER" id="PTHR24064">
    <property type="entry name" value="SOLUTE CARRIER FAMILY 22 MEMBER"/>
    <property type="match status" value="1"/>
</dbReference>
<reference evidence="6 7" key="2">
    <citation type="submission" date="2018-11" db="EMBL/GenBank/DDBJ databases">
        <authorList>
            <consortium name="Pathogen Informatics"/>
        </authorList>
    </citation>
    <scope>NUCLEOTIDE SEQUENCE [LARGE SCALE GENOMIC DNA]</scope>
</reference>
<dbReference type="GO" id="GO:0022857">
    <property type="term" value="F:transmembrane transporter activity"/>
    <property type="evidence" value="ECO:0007669"/>
    <property type="project" value="InterPro"/>
</dbReference>
<dbReference type="InterPro" id="IPR036259">
    <property type="entry name" value="MFS_trans_sf"/>
</dbReference>
<feature type="transmembrane region" description="Helical" evidence="5">
    <location>
        <begin position="221"/>
        <end position="241"/>
    </location>
</feature>
<dbReference type="Pfam" id="PF00083">
    <property type="entry name" value="Sugar_tr"/>
    <property type="match status" value="1"/>
</dbReference>
<protein>
    <submittedName>
        <fullName evidence="8">MFS domain-containing protein</fullName>
    </submittedName>
</protein>
<gene>
    <name evidence="6" type="ORF">ASIM_LOCUS15095</name>
</gene>